<dbReference type="EMBL" id="KQ427129">
    <property type="protein sequence ID" value="KOF67363.1"/>
    <property type="molecule type" value="Genomic_DNA"/>
</dbReference>
<dbReference type="OrthoDB" id="6252479at2759"/>
<dbReference type="InterPro" id="IPR013164">
    <property type="entry name" value="Cadherin_N"/>
</dbReference>
<dbReference type="GO" id="GO:0005509">
    <property type="term" value="F:calcium ion binding"/>
    <property type="evidence" value="ECO:0007669"/>
    <property type="project" value="UniProtKB-UniRule"/>
</dbReference>
<keyword evidence="10" id="KW-0325">Glycoprotein</keyword>
<keyword evidence="3 13" id="KW-0812">Transmembrane</keyword>
<dbReference type="FunFam" id="2.60.40.60:FF:000020">
    <property type="entry name" value="Dachsous cadherin-related 1b"/>
    <property type="match status" value="1"/>
</dbReference>
<dbReference type="InterPro" id="IPR020894">
    <property type="entry name" value="Cadherin_CS"/>
</dbReference>
<evidence type="ECO:0000256" key="9">
    <source>
        <dbReference type="ARBA" id="ARBA00023136"/>
    </source>
</evidence>
<evidence type="ECO:0000256" key="3">
    <source>
        <dbReference type="ARBA" id="ARBA00022692"/>
    </source>
</evidence>
<feature type="domain" description="Cadherin" evidence="15">
    <location>
        <begin position="462"/>
        <end position="567"/>
    </location>
</feature>
<sequence>MLVVVWLFLSLVDRSFGIDHIYHIEEDQIPGTFVGNIAVDTQTLGIVPFQEKNLIWFSTLQQDATTSSQRFNVSESGKLYTTKTLDAEALCKYNTECFQMVDVAVRNKESFVKILEIKIIIEDVNDNQPEFPEKQINLQFSETDGKGTAKFIPNAIDKDVGVLNSKISYHLKKNLNDPFILSVSKKVDGTDSLELILQEKLNRETNEHYKEQIIARDEGFPTKQGFLEINIAITDVNDNLPVFSQNLYNVSVNNGFDKSRPIITLSATDLDSGDNGKISYLFSSKTSALARTFFRLDKETGDIYIKKDTTSGSKNMFKLFVKATDGGNPPSSSTAVVLVYINNNQNNAPVIDLNFISKSAENKVAISEGVKIGSFIAFMKITDNDIGENGNVSCDLNNNRFQLKSLGLKKYKVVVMKQIDKEKSNHVDLVVTCEDHGSPPLKTVREFSIQVLDVNDVQPHFTKDTFKFLTYENEEPNFPVGYINATDPDLGLGGQLTYSLIGHSKGLLLPFEISDFGFISTTQPLDREQQEVFNFKVLVKDNGIPSLNSTAVVVVEVMDKNDNAPYFTFPSVNPFNLDVHYHPQSKSDITTLRASDRDSHVNSFLRYEIHGGNDKQLFKVNPYTGVLSFSRTVYQNDAGPYNLELAVKDSGTPVLSATTTLFLTLTVSNTTARMYISEDTESDNRIHINLMIIIVVAAVIVSVAIVVSVTVCIVRRNHNRDILYTDGIDQSSKFIGDRGESEYMCQQMTPQNDGQVIMVTHPGIHPATVLRRDPHSDNTWKSSSLRHQQQQQQQQQHPDIGQGTYQMCFQDTAVTSGAGKKEKHLNESSTISSRSDDCGPSINSEGGNNGLYETLAGVKTSQPEQLKGLGSDAILPQTLSNLKDTSTRCFYQPNVTQNAPSNDVIDLKSLRISSASPSQPWNLPMRNSFTSYAKPLPAVPKVKFVFKLS</sequence>
<dbReference type="Pfam" id="PF08266">
    <property type="entry name" value="Cadherin_2"/>
    <property type="match status" value="1"/>
</dbReference>
<dbReference type="GO" id="GO:0007156">
    <property type="term" value="P:homophilic cell adhesion via plasma membrane adhesion molecules"/>
    <property type="evidence" value="ECO:0007669"/>
    <property type="project" value="InterPro"/>
</dbReference>
<dbReference type="GO" id="GO:0005886">
    <property type="term" value="C:plasma membrane"/>
    <property type="evidence" value="ECO:0007669"/>
    <property type="project" value="UniProtKB-SubCell"/>
</dbReference>
<dbReference type="Pfam" id="PF00028">
    <property type="entry name" value="Cadherin"/>
    <property type="match status" value="4"/>
</dbReference>
<dbReference type="FunFam" id="2.60.40.60:FF:000002">
    <property type="entry name" value="Protocadherin alpha 2"/>
    <property type="match status" value="1"/>
</dbReference>
<evidence type="ECO:0000256" key="10">
    <source>
        <dbReference type="ARBA" id="ARBA00023180"/>
    </source>
</evidence>
<dbReference type="SMART" id="SM00112">
    <property type="entry name" value="CA"/>
    <property type="match status" value="6"/>
</dbReference>
<dbReference type="PANTHER" id="PTHR24028">
    <property type="entry name" value="CADHERIN-87A"/>
    <property type="match status" value="1"/>
</dbReference>
<keyword evidence="4 14" id="KW-0732">Signal</keyword>
<dbReference type="PRINTS" id="PR00205">
    <property type="entry name" value="CADHERIN"/>
</dbReference>
<dbReference type="PROSITE" id="PS50268">
    <property type="entry name" value="CADHERIN_2"/>
    <property type="match status" value="6"/>
</dbReference>
<evidence type="ECO:0000256" key="11">
    <source>
        <dbReference type="PROSITE-ProRule" id="PRU00043"/>
    </source>
</evidence>
<evidence type="ECO:0000256" key="7">
    <source>
        <dbReference type="ARBA" id="ARBA00022889"/>
    </source>
</evidence>
<evidence type="ECO:0000256" key="2">
    <source>
        <dbReference type="ARBA" id="ARBA00022475"/>
    </source>
</evidence>
<dbReference type="FunFam" id="2.60.40.60:FF:000092">
    <property type="entry name" value="Protocadherin 8"/>
    <property type="match status" value="1"/>
</dbReference>
<evidence type="ECO:0000256" key="8">
    <source>
        <dbReference type="ARBA" id="ARBA00022989"/>
    </source>
</evidence>
<evidence type="ECO:0000256" key="5">
    <source>
        <dbReference type="ARBA" id="ARBA00022737"/>
    </source>
</evidence>
<name>A0A0L8FRT3_OCTBM</name>
<evidence type="ECO:0000256" key="6">
    <source>
        <dbReference type="ARBA" id="ARBA00022837"/>
    </source>
</evidence>
<feature type="signal peptide" evidence="14">
    <location>
        <begin position="1"/>
        <end position="17"/>
    </location>
</feature>
<comment type="subcellular location">
    <subcellularLocation>
        <location evidence="1">Cell membrane</location>
        <topology evidence="1">Single-pass type I membrane protein</topology>
    </subcellularLocation>
</comment>
<organism evidence="16">
    <name type="scientific">Octopus bimaculoides</name>
    <name type="common">California two-spotted octopus</name>
    <dbReference type="NCBI Taxonomy" id="37653"/>
    <lineage>
        <taxon>Eukaryota</taxon>
        <taxon>Metazoa</taxon>
        <taxon>Spiralia</taxon>
        <taxon>Lophotrochozoa</taxon>
        <taxon>Mollusca</taxon>
        <taxon>Cephalopoda</taxon>
        <taxon>Coleoidea</taxon>
        <taxon>Octopodiformes</taxon>
        <taxon>Octopoda</taxon>
        <taxon>Incirrata</taxon>
        <taxon>Octopodidae</taxon>
        <taxon>Octopus</taxon>
    </lineage>
</organism>
<dbReference type="AlphaFoldDB" id="A0A0L8FRT3"/>
<evidence type="ECO:0000256" key="4">
    <source>
        <dbReference type="ARBA" id="ARBA00022729"/>
    </source>
</evidence>
<accession>A0A0L8FRT3</accession>
<evidence type="ECO:0000256" key="1">
    <source>
        <dbReference type="ARBA" id="ARBA00004251"/>
    </source>
</evidence>
<proteinExistence type="predicted"/>
<keyword evidence="8 13" id="KW-1133">Transmembrane helix</keyword>
<dbReference type="FunFam" id="2.60.40.60:FF:000007">
    <property type="entry name" value="Protocadherin alpha 2"/>
    <property type="match status" value="1"/>
</dbReference>
<keyword evidence="6 11" id="KW-0106">Calcium</keyword>
<evidence type="ECO:0000259" key="15">
    <source>
        <dbReference type="PROSITE" id="PS50268"/>
    </source>
</evidence>
<keyword evidence="9 13" id="KW-0472">Membrane</keyword>
<keyword evidence="7" id="KW-0130">Cell adhesion</keyword>
<keyword evidence="2" id="KW-1003">Cell membrane</keyword>
<dbReference type="InterPro" id="IPR050174">
    <property type="entry name" value="Protocadherin/Cadherin-CA"/>
</dbReference>
<dbReference type="FunFam" id="2.60.40.60:FF:000004">
    <property type="entry name" value="Protocadherin 1 gamma 2"/>
    <property type="match status" value="1"/>
</dbReference>
<dbReference type="Gene3D" id="2.60.40.60">
    <property type="entry name" value="Cadherins"/>
    <property type="match status" value="6"/>
</dbReference>
<dbReference type="InterPro" id="IPR015919">
    <property type="entry name" value="Cadherin-like_sf"/>
</dbReference>
<feature type="chain" id="PRO_5005582586" description="Cadherin domain-containing protein" evidence="14">
    <location>
        <begin position="18"/>
        <end position="949"/>
    </location>
</feature>
<feature type="region of interest" description="Disordered" evidence="12">
    <location>
        <begin position="767"/>
        <end position="799"/>
    </location>
</feature>
<evidence type="ECO:0000313" key="16">
    <source>
        <dbReference type="EMBL" id="KOF67363.1"/>
    </source>
</evidence>
<dbReference type="CDD" id="cd11304">
    <property type="entry name" value="Cadherin_repeat"/>
    <property type="match status" value="5"/>
</dbReference>
<reference evidence="16" key="1">
    <citation type="submission" date="2015-07" db="EMBL/GenBank/DDBJ databases">
        <title>MeaNS - Measles Nucleotide Surveillance Program.</title>
        <authorList>
            <person name="Tran T."/>
            <person name="Druce J."/>
        </authorList>
    </citation>
    <scope>NUCLEOTIDE SEQUENCE</scope>
    <source>
        <strain evidence="16">UCB-OBI-ISO-001</strain>
        <tissue evidence="16">Gonad</tissue>
    </source>
</reference>
<evidence type="ECO:0000256" key="14">
    <source>
        <dbReference type="SAM" id="SignalP"/>
    </source>
</evidence>
<feature type="domain" description="Cadherin" evidence="15">
    <location>
        <begin position="358"/>
        <end position="461"/>
    </location>
</feature>
<evidence type="ECO:0000256" key="13">
    <source>
        <dbReference type="SAM" id="Phobius"/>
    </source>
</evidence>
<dbReference type="PANTHER" id="PTHR24028:SF146">
    <property type="entry name" value="CADHERIN 96CB, ISOFORM D-RELATED"/>
    <property type="match status" value="1"/>
</dbReference>
<feature type="transmembrane region" description="Helical" evidence="13">
    <location>
        <begin position="690"/>
        <end position="714"/>
    </location>
</feature>
<feature type="domain" description="Cadherin" evidence="15">
    <location>
        <begin position="132"/>
        <end position="243"/>
    </location>
</feature>
<feature type="domain" description="Cadherin" evidence="15">
    <location>
        <begin position="571"/>
        <end position="675"/>
    </location>
</feature>
<feature type="domain" description="Cadherin" evidence="15">
    <location>
        <begin position="24"/>
        <end position="131"/>
    </location>
</feature>
<dbReference type="SUPFAM" id="SSF49313">
    <property type="entry name" value="Cadherin-like"/>
    <property type="match status" value="5"/>
</dbReference>
<protein>
    <recommendedName>
        <fullName evidence="15">Cadherin domain-containing protein</fullName>
    </recommendedName>
</protein>
<evidence type="ECO:0000256" key="12">
    <source>
        <dbReference type="SAM" id="MobiDB-lite"/>
    </source>
</evidence>
<feature type="domain" description="Cadherin" evidence="15">
    <location>
        <begin position="244"/>
        <end position="351"/>
    </location>
</feature>
<dbReference type="PROSITE" id="PS00232">
    <property type="entry name" value="CADHERIN_1"/>
    <property type="match status" value="3"/>
</dbReference>
<keyword evidence="5" id="KW-0677">Repeat</keyword>
<gene>
    <name evidence="16" type="ORF">OCBIM_22009783mg</name>
</gene>
<dbReference type="InterPro" id="IPR002126">
    <property type="entry name" value="Cadherin-like_dom"/>
</dbReference>
<feature type="region of interest" description="Disordered" evidence="12">
    <location>
        <begin position="816"/>
        <end position="846"/>
    </location>
</feature>